<organism evidence="2 3">
    <name type="scientific">Striga hermonthica</name>
    <name type="common">Purple witchweed</name>
    <name type="synonym">Buchnera hermonthica</name>
    <dbReference type="NCBI Taxonomy" id="68872"/>
    <lineage>
        <taxon>Eukaryota</taxon>
        <taxon>Viridiplantae</taxon>
        <taxon>Streptophyta</taxon>
        <taxon>Embryophyta</taxon>
        <taxon>Tracheophyta</taxon>
        <taxon>Spermatophyta</taxon>
        <taxon>Magnoliopsida</taxon>
        <taxon>eudicotyledons</taxon>
        <taxon>Gunneridae</taxon>
        <taxon>Pentapetalae</taxon>
        <taxon>asterids</taxon>
        <taxon>lamiids</taxon>
        <taxon>Lamiales</taxon>
        <taxon>Orobanchaceae</taxon>
        <taxon>Buchnereae</taxon>
        <taxon>Striga</taxon>
    </lineage>
</organism>
<keyword evidence="3" id="KW-1185">Reference proteome</keyword>
<dbReference type="Proteomes" id="UP001153555">
    <property type="component" value="Unassembled WGS sequence"/>
</dbReference>
<reference evidence="2" key="1">
    <citation type="submission" date="2019-12" db="EMBL/GenBank/DDBJ databases">
        <authorList>
            <person name="Scholes J."/>
        </authorList>
    </citation>
    <scope>NUCLEOTIDE SEQUENCE</scope>
</reference>
<dbReference type="EMBL" id="CACSLK010006106">
    <property type="protein sequence ID" value="CAA0810426.1"/>
    <property type="molecule type" value="Genomic_DNA"/>
</dbReference>
<comment type="caution">
    <text evidence="2">The sequence shown here is derived from an EMBL/GenBank/DDBJ whole genome shotgun (WGS) entry which is preliminary data.</text>
</comment>
<evidence type="ECO:0000313" key="3">
    <source>
        <dbReference type="Proteomes" id="UP001153555"/>
    </source>
</evidence>
<protein>
    <submittedName>
        <fullName evidence="2">Uncharacterized protein</fullName>
    </submittedName>
</protein>
<dbReference type="AlphaFoldDB" id="A0A9N7ML70"/>
<sequence>ETDEAYASKESEWRAHTREKHATRAKGARRTTGAGRARAKPCAIKIRKAVRRRACEGRPKLNGRVIGICLECKPSKIKI</sequence>
<evidence type="ECO:0000256" key="1">
    <source>
        <dbReference type="SAM" id="MobiDB-lite"/>
    </source>
</evidence>
<feature type="non-terminal residue" evidence="2">
    <location>
        <position position="1"/>
    </location>
</feature>
<evidence type="ECO:0000313" key="2">
    <source>
        <dbReference type="EMBL" id="CAA0810426.1"/>
    </source>
</evidence>
<accession>A0A9N7ML70</accession>
<feature type="compositionally biased region" description="Basic and acidic residues" evidence="1">
    <location>
        <begin position="1"/>
        <end position="22"/>
    </location>
</feature>
<name>A0A9N7ML70_STRHE</name>
<proteinExistence type="predicted"/>
<gene>
    <name evidence="2" type="ORF">SHERM_12031</name>
</gene>
<feature type="non-terminal residue" evidence="2">
    <location>
        <position position="79"/>
    </location>
</feature>
<feature type="region of interest" description="Disordered" evidence="1">
    <location>
        <begin position="1"/>
        <end position="40"/>
    </location>
</feature>